<evidence type="ECO:0000256" key="1">
    <source>
        <dbReference type="ARBA" id="ARBA00010830"/>
    </source>
</evidence>
<dbReference type="GO" id="GO:0016787">
    <property type="term" value="F:hydrolase activity"/>
    <property type="evidence" value="ECO:0007669"/>
    <property type="project" value="UniProtKB-KW"/>
</dbReference>
<dbReference type="CDD" id="cd13925">
    <property type="entry name" value="RPF"/>
    <property type="match status" value="1"/>
</dbReference>
<keyword evidence="4" id="KW-0732">Signal</keyword>
<dbReference type="Gene3D" id="3.10.350.10">
    <property type="entry name" value="LysM domain"/>
    <property type="match status" value="1"/>
</dbReference>
<gene>
    <name evidence="6" type="ORF">GUY60_36835</name>
</gene>
<dbReference type="InterPro" id="IPR023346">
    <property type="entry name" value="Lysozyme-like_dom_sf"/>
</dbReference>
<evidence type="ECO:0000256" key="2">
    <source>
        <dbReference type="ARBA" id="ARBA00022801"/>
    </source>
</evidence>
<name>A0A964XPS4_9ACTN</name>
<dbReference type="Gene3D" id="1.10.530.10">
    <property type="match status" value="1"/>
</dbReference>
<dbReference type="PROSITE" id="PS51257">
    <property type="entry name" value="PROKAR_LIPOPROTEIN"/>
    <property type="match status" value="1"/>
</dbReference>
<organism evidence="6 7">
    <name type="scientific">Streptomyces boluensis</name>
    <dbReference type="NCBI Taxonomy" id="1775135"/>
    <lineage>
        <taxon>Bacteria</taxon>
        <taxon>Bacillati</taxon>
        <taxon>Actinomycetota</taxon>
        <taxon>Actinomycetes</taxon>
        <taxon>Kitasatosporales</taxon>
        <taxon>Streptomycetaceae</taxon>
        <taxon>Streptomyces</taxon>
    </lineage>
</organism>
<dbReference type="SUPFAM" id="SSF53955">
    <property type="entry name" value="Lysozyme-like"/>
    <property type="match status" value="1"/>
</dbReference>
<dbReference type="RefSeq" id="WP_161705860.1">
    <property type="nucleotide sequence ID" value="NZ_JAAAHS010000632.1"/>
</dbReference>
<proteinExistence type="inferred from homology"/>
<dbReference type="CDD" id="cd00118">
    <property type="entry name" value="LysM"/>
    <property type="match status" value="1"/>
</dbReference>
<accession>A0A964XPS4</accession>
<dbReference type="AlphaFoldDB" id="A0A964XPS4"/>
<sequence>MSNIRVWFVALLAGLLSCAPLTASAAVPPPAPGGPGSGPVGESGAGPGADGSGADGSGAREKPRKVQECGSGKSPWTCLAECESSGRWDVNTGNGYYGGLQFWQPTWKEFGGLAYARRADLATPAQQVAVAEKVLSKQGSKAWPVCAANLDFGRRVHTVVAGETLSSIAARYYVKGGWRTLYAANRDMVGPRPDRLNIGTVLVVPVDEKGRRLSASPVTTTAPVTAAPRPRR</sequence>
<dbReference type="Pfam" id="PF06737">
    <property type="entry name" value="Transglycosylas"/>
    <property type="match status" value="1"/>
</dbReference>
<keyword evidence="2" id="KW-0378">Hydrolase</keyword>
<dbReference type="EMBL" id="JAAAHS010000632">
    <property type="protein sequence ID" value="NBE56890.1"/>
    <property type="molecule type" value="Genomic_DNA"/>
</dbReference>
<evidence type="ECO:0000256" key="3">
    <source>
        <dbReference type="SAM" id="MobiDB-lite"/>
    </source>
</evidence>
<dbReference type="SUPFAM" id="SSF54106">
    <property type="entry name" value="LysM domain"/>
    <property type="match status" value="1"/>
</dbReference>
<feature type="chain" id="PRO_5037332256" evidence="4">
    <location>
        <begin position="26"/>
        <end position="232"/>
    </location>
</feature>
<comment type="caution">
    <text evidence="6">The sequence shown here is derived from an EMBL/GenBank/DDBJ whole genome shotgun (WGS) entry which is preliminary data.</text>
</comment>
<protein>
    <submittedName>
        <fullName evidence="6">LysM peptidoglycan-binding domain-containing protein</fullName>
    </submittedName>
</protein>
<dbReference type="OrthoDB" id="1404170at2"/>
<reference evidence="6" key="1">
    <citation type="submission" date="2020-01" db="EMBL/GenBank/DDBJ databases">
        <title>Whole-genome analyses of novel actinobacteria.</title>
        <authorList>
            <person name="Sahin N."/>
        </authorList>
    </citation>
    <scope>NUCLEOTIDE SEQUENCE</scope>
    <source>
        <strain evidence="6">YC537</strain>
    </source>
</reference>
<feature type="compositionally biased region" description="Basic and acidic residues" evidence="3">
    <location>
        <begin position="58"/>
        <end position="67"/>
    </location>
</feature>
<evidence type="ECO:0000259" key="5">
    <source>
        <dbReference type="PROSITE" id="PS51782"/>
    </source>
</evidence>
<keyword evidence="7" id="KW-1185">Reference proteome</keyword>
<dbReference type="InterPro" id="IPR018392">
    <property type="entry name" value="LysM"/>
</dbReference>
<feature type="region of interest" description="Disordered" evidence="3">
    <location>
        <begin position="213"/>
        <end position="232"/>
    </location>
</feature>
<dbReference type="Proteomes" id="UP000598297">
    <property type="component" value="Unassembled WGS sequence"/>
</dbReference>
<dbReference type="InterPro" id="IPR010618">
    <property type="entry name" value="RPF"/>
</dbReference>
<dbReference type="PROSITE" id="PS51782">
    <property type="entry name" value="LYSM"/>
    <property type="match status" value="1"/>
</dbReference>
<evidence type="ECO:0000256" key="4">
    <source>
        <dbReference type="SAM" id="SignalP"/>
    </source>
</evidence>
<comment type="similarity">
    <text evidence="1">Belongs to the transglycosylase family. Rpf subfamily.</text>
</comment>
<dbReference type="Pfam" id="PF01476">
    <property type="entry name" value="LysM"/>
    <property type="match status" value="1"/>
</dbReference>
<feature type="compositionally biased region" description="Gly residues" evidence="3">
    <location>
        <begin position="34"/>
        <end position="56"/>
    </location>
</feature>
<feature type="signal peptide" evidence="4">
    <location>
        <begin position="1"/>
        <end position="25"/>
    </location>
</feature>
<feature type="region of interest" description="Disordered" evidence="3">
    <location>
        <begin position="29"/>
        <end position="75"/>
    </location>
</feature>
<feature type="compositionally biased region" description="Low complexity" evidence="3">
    <location>
        <begin position="214"/>
        <end position="232"/>
    </location>
</feature>
<evidence type="ECO:0000313" key="7">
    <source>
        <dbReference type="Proteomes" id="UP000598297"/>
    </source>
</evidence>
<feature type="domain" description="LysM" evidence="5">
    <location>
        <begin position="155"/>
        <end position="204"/>
    </location>
</feature>
<dbReference type="SMART" id="SM00257">
    <property type="entry name" value="LysM"/>
    <property type="match status" value="1"/>
</dbReference>
<dbReference type="InterPro" id="IPR036779">
    <property type="entry name" value="LysM_dom_sf"/>
</dbReference>
<evidence type="ECO:0000313" key="6">
    <source>
        <dbReference type="EMBL" id="NBE56890.1"/>
    </source>
</evidence>